<dbReference type="GO" id="GO:0016831">
    <property type="term" value="F:carboxy-lyase activity"/>
    <property type="evidence" value="ECO:0007669"/>
    <property type="project" value="InterPro"/>
</dbReference>
<protein>
    <recommendedName>
        <fullName evidence="2">Amidohydrolase-related domain-containing protein</fullName>
    </recommendedName>
</protein>
<reference evidence="3" key="2">
    <citation type="submission" date="2023-02" db="EMBL/GenBank/DDBJ databases">
        <authorList>
            <person name="Sun Q."/>
            <person name="Mori K."/>
        </authorList>
    </citation>
    <scope>NUCLEOTIDE SEQUENCE</scope>
    <source>
        <strain evidence="3">NBRC 112290</strain>
    </source>
</reference>
<dbReference type="PANTHER" id="PTHR21240:SF19">
    <property type="entry name" value="CATALYTIC_ HYDROLASE"/>
    <property type="match status" value="1"/>
</dbReference>
<dbReference type="InterPro" id="IPR032465">
    <property type="entry name" value="ACMSD"/>
</dbReference>
<dbReference type="RefSeq" id="WP_284249645.1">
    <property type="nucleotide sequence ID" value="NZ_BSUM01000001.1"/>
</dbReference>
<name>A0AA37UWU9_9MICO</name>
<evidence type="ECO:0000256" key="1">
    <source>
        <dbReference type="ARBA" id="ARBA00023239"/>
    </source>
</evidence>
<dbReference type="GO" id="GO:0016787">
    <property type="term" value="F:hydrolase activity"/>
    <property type="evidence" value="ECO:0007669"/>
    <property type="project" value="InterPro"/>
</dbReference>
<evidence type="ECO:0000259" key="2">
    <source>
        <dbReference type="Pfam" id="PF04909"/>
    </source>
</evidence>
<dbReference type="Proteomes" id="UP001157161">
    <property type="component" value="Unassembled WGS sequence"/>
</dbReference>
<proteinExistence type="predicted"/>
<evidence type="ECO:0000313" key="3">
    <source>
        <dbReference type="EMBL" id="GMA30892.1"/>
    </source>
</evidence>
<keyword evidence="1" id="KW-0456">Lyase</keyword>
<sequence length="302" mass="33322">MTDAVDICVGLQTPETVALRPAWAKDFFSRAFRASGDAVHGSDLSDYVAVMDEAGVDVSILFSPKAGPRGEVTSYRPDRRIVADAVARHPDRFRGIVGIDPTRPMEAIAEIRDAVAEGFVGVHLYPHWFDLAPDDALWYPIYATCAELDIPIQLQVGHCLRYTADKPLRSVGRPITLDTVACHFPELVLVGIHTGWPWTQEMVAVAYKHPNVYIGLDAYAPAYLDPALVHFMNTFGRDKVMWGTDYPTLDPRRSLRELGELGLRPESLAQVRSGNARRVYRLPEAVVSPAPAPAPAPAPDER</sequence>
<organism evidence="3 4">
    <name type="scientific">Litorihabitans aurantiacus</name>
    <dbReference type="NCBI Taxonomy" id="1930061"/>
    <lineage>
        <taxon>Bacteria</taxon>
        <taxon>Bacillati</taxon>
        <taxon>Actinomycetota</taxon>
        <taxon>Actinomycetes</taxon>
        <taxon>Micrococcales</taxon>
        <taxon>Beutenbergiaceae</taxon>
        <taxon>Litorihabitans</taxon>
    </lineage>
</organism>
<evidence type="ECO:0000313" key="4">
    <source>
        <dbReference type="Proteomes" id="UP001157161"/>
    </source>
</evidence>
<keyword evidence="4" id="KW-1185">Reference proteome</keyword>
<dbReference type="EMBL" id="BSUM01000001">
    <property type="protein sequence ID" value="GMA30892.1"/>
    <property type="molecule type" value="Genomic_DNA"/>
</dbReference>
<reference evidence="3" key="1">
    <citation type="journal article" date="2014" name="Int. J. Syst. Evol. Microbiol.">
        <title>Complete genome sequence of Corynebacterium casei LMG S-19264T (=DSM 44701T), isolated from a smear-ripened cheese.</title>
        <authorList>
            <consortium name="US DOE Joint Genome Institute (JGI-PGF)"/>
            <person name="Walter F."/>
            <person name="Albersmeier A."/>
            <person name="Kalinowski J."/>
            <person name="Ruckert C."/>
        </authorList>
    </citation>
    <scope>NUCLEOTIDE SEQUENCE</scope>
    <source>
        <strain evidence="3">NBRC 112290</strain>
    </source>
</reference>
<dbReference type="InterPro" id="IPR032466">
    <property type="entry name" value="Metal_Hydrolase"/>
</dbReference>
<accession>A0AA37UWU9</accession>
<dbReference type="Pfam" id="PF04909">
    <property type="entry name" value="Amidohydro_2"/>
    <property type="match status" value="1"/>
</dbReference>
<feature type="domain" description="Amidohydrolase-related" evidence="2">
    <location>
        <begin position="78"/>
        <end position="282"/>
    </location>
</feature>
<dbReference type="PANTHER" id="PTHR21240">
    <property type="entry name" value="2-AMINO-3-CARBOXYLMUCONATE-6-SEMIALDEHYDE DECARBOXYLASE"/>
    <property type="match status" value="1"/>
</dbReference>
<comment type="caution">
    <text evidence="3">The sequence shown here is derived from an EMBL/GenBank/DDBJ whole genome shotgun (WGS) entry which is preliminary data.</text>
</comment>
<dbReference type="InterPro" id="IPR006680">
    <property type="entry name" value="Amidohydro-rel"/>
</dbReference>
<dbReference type="SUPFAM" id="SSF51556">
    <property type="entry name" value="Metallo-dependent hydrolases"/>
    <property type="match status" value="1"/>
</dbReference>
<dbReference type="AlphaFoldDB" id="A0AA37UWU9"/>
<gene>
    <name evidence="3" type="ORF">GCM10025875_08840</name>
</gene>
<dbReference type="Gene3D" id="3.20.20.140">
    <property type="entry name" value="Metal-dependent hydrolases"/>
    <property type="match status" value="1"/>
</dbReference>